<evidence type="ECO:0000259" key="1">
    <source>
        <dbReference type="Pfam" id="PF01890"/>
    </source>
</evidence>
<gene>
    <name evidence="4" type="primary">cbiG</name>
    <name evidence="4" type="ORF">CLIT_2c01230</name>
</gene>
<evidence type="ECO:0000313" key="5">
    <source>
        <dbReference type="Proteomes" id="UP000027946"/>
    </source>
</evidence>
<evidence type="ECO:0000313" key="4">
    <source>
        <dbReference type="EMBL" id="KDR96517.1"/>
    </source>
</evidence>
<proteinExistence type="predicted"/>
<dbReference type="STRING" id="1121324.CLIT_2c01230"/>
<feature type="domain" description="CobE/GbiG C-terminal" evidence="1">
    <location>
        <begin position="227"/>
        <end position="344"/>
    </location>
</feature>
<dbReference type="GO" id="GO:0009236">
    <property type="term" value="P:cobalamin biosynthetic process"/>
    <property type="evidence" value="ECO:0007669"/>
    <property type="project" value="InterPro"/>
</dbReference>
<evidence type="ECO:0000259" key="2">
    <source>
        <dbReference type="Pfam" id="PF11760"/>
    </source>
</evidence>
<feature type="domain" description="Cobalamin synthesis G N-terminal" evidence="2">
    <location>
        <begin position="55"/>
        <end position="135"/>
    </location>
</feature>
<dbReference type="EMBL" id="JJMM01000002">
    <property type="protein sequence ID" value="KDR96517.1"/>
    <property type="molecule type" value="Genomic_DNA"/>
</dbReference>
<dbReference type="InterPro" id="IPR002750">
    <property type="entry name" value="CobE/GbiG_C"/>
</dbReference>
<dbReference type="InterPro" id="IPR052553">
    <property type="entry name" value="CbiG_hydrolase"/>
</dbReference>
<keyword evidence="5" id="KW-1185">Reference proteome</keyword>
<feature type="domain" description="Cobalamin biosynthesis central region" evidence="3">
    <location>
        <begin position="140"/>
        <end position="191"/>
    </location>
</feature>
<dbReference type="InterPro" id="IPR021745">
    <property type="entry name" value="CbiG_mid"/>
</dbReference>
<protein>
    <submittedName>
        <fullName evidence="4">Protein CbiG</fullName>
    </submittedName>
</protein>
<dbReference type="InterPro" id="IPR038029">
    <property type="entry name" value="GbiG_N_sf"/>
</dbReference>
<dbReference type="PANTHER" id="PTHR37477">
    <property type="entry name" value="COBALT-PRECORRIN-5A HYDROLASE"/>
    <property type="match status" value="1"/>
</dbReference>
<dbReference type="Proteomes" id="UP000027946">
    <property type="component" value="Unassembled WGS sequence"/>
</dbReference>
<evidence type="ECO:0000259" key="3">
    <source>
        <dbReference type="Pfam" id="PF11761"/>
    </source>
</evidence>
<name>A0A069RQR0_PEPLI</name>
<dbReference type="Gene3D" id="3.30.420.180">
    <property type="entry name" value="CobE/GbiG C-terminal domain"/>
    <property type="match status" value="1"/>
</dbReference>
<dbReference type="SUPFAM" id="SSF159672">
    <property type="entry name" value="CbiG N-terminal domain-like"/>
    <property type="match status" value="1"/>
</dbReference>
<accession>A0A069RQR0</accession>
<dbReference type="PANTHER" id="PTHR37477:SF1">
    <property type="entry name" value="COBALT-PRECORRIN-5A HYDROLASE"/>
    <property type="match status" value="1"/>
</dbReference>
<reference evidence="4 5" key="1">
    <citation type="submission" date="2014-03" db="EMBL/GenBank/DDBJ databases">
        <title>Genome sequence of Clostridium litorale W6, DSM 5388.</title>
        <authorList>
            <person name="Poehlein A."/>
            <person name="Jagirdar A."/>
            <person name="Khonsari B."/>
            <person name="Chibani C.M."/>
            <person name="Gutierrez Gutierrez D.A."/>
            <person name="Davydova E."/>
            <person name="Alghaithi H.S."/>
            <person name="Nair K.P."/>
            <person name="Dhamotharan K."/>
            <person name="Chandran L."/>
            <person name="G W."/>
            <person name="Daniel R."/>
        </authorList>
    </citation>
    <scope>NUCLEOTIDE SEQUENCE [LARGE SCALE GENOMIC DNA]</scope>
    <source>
        <strain evidence="4 5">W6</strain>
    </source>
</reference>
<comment type="caution">
    <text evidence="4">The sequence shown here is derived from an EMBL/GenBank/DDBJ whole genome shotgun (WGS) entry which is preliminary data.</text>
</comment>
<dbReference type="RefSeq" id="WP_038260985.1">
    <property type="nucleotide sequence ID" value="NZ_FSRH01000001.1"/>
</dbReference>
<dbReference type="Pfam" id="PF01890">
    <property type="entry name" value="CbiG_C"/>
    <property type="match status" value="1"/>
</dbReference>
<dbReference type="eggNOG" id="COG2073">
    <property type="taxonomic scope" value="Bacteria"/>
</dbReference>
<organism evidence="4 5">
    <name type="scientific">Peptoclostridium litorale DSM 5388</name>
    <dbReference type="NCBI Taxonomy" id="1121324"/>
    <lineage>
        <taxon>Bacteria</taxon>
        <taxon>Bacillati</taxon>
        <taxon>Bacillota</taxon>
        <taxon>Clostridia</taxon>
        <taxon>Peptostreptococcales</taxon>
        <taxon>Peptoclostridiaceae</taxon>
        <taxon>Peptoclostridium</taxon>
    </lineage>
</organism>
<dbReference type="InterPro" id="IPR036518">
    <property type="entry name" value="CobE/GbiG_C_sf"/>
</dbReference>
<dbReference type="InterPro" id="IPR021744">
    <property type="entry name" value="CbiG_N"/>
</dbReference>
<sequence>MRWAVVAVTNGALDTALRLKENICKKEQGWTLDIYSGKRLQPNGSVKIEGGFYDFIAGIFNRYDIIVFVGACGIAVRSIAPNLSHKSKDPGVLVIDEKARFVISLISGHIGGANEASVLAAWALGAQEVITTASDVCESIAVDTLAKRIGCDIDSFEDAKTVTAFAVEGRAVAIVSDVDLEMDFPLNVKRADEIDPKVHDAAILIRYKKMEMKNMDIPTSLIIPKRIVVGIGCRRGTRAKSIIGFVQETLECAKIDCRAVEKFASISIKSDEEGIHEAADHFKADTVFFRPEDIARHENMFETSEFVRKTTGAGAVCEPCGYMASNKGKCLVKKNIKHGITVSIWERIN</sequence>
<dbReference type="Pfam" id="PF11760">
    <property type="entry name" value="CbiG_N"/>
    <property type="match status" value="1"/>
</dbReference>
<dbReference type="OrthoDB" id="9781023at2"/>
<dbReference type="AlphaFoldDB" id="A0A069RQR0"/>
<dbReference type="SUPFAM" id="SSF159664">
    <property type="entry name" value="CobE/GbiG C-terminal domain-like"/>
    <property type="match status" value="1"/>
</dbReference>
<dbReference type="Gene3D" id="3.40.50.11220">
    <property type="match status" value="1"/>
</dbReference>
<dbReference type="Pfam" id="PF11761">
    <property type="entry name" value="CbiG_mid"/>
    <property type="match status" value="1"/>
</dbReference>